<dbReference type="InterPro" id="IPR056937">
    <property type="entry name" value="YqbQ/XkdQ"/>
</dbReference>
<dbReference type="Proteomes" id="UP000472355">
    <property type="component" value="Unassembled WGS sequence"/>
</dbReference>
<dbReference type="AlphaFoldDB" id="A0A6M0SPW9"/>
<organism evidence="2 3">
    <name type="scientific">Clostridium botulinum</name>
    <dbReference type="NCBI Taxonomy" id="1491"/>
    <lineage>
        <taxon>Bacteria</taxon>
        <taxon>Bacillati</taxon>
        <taxon>Bacillota</taxon>
        <taxon>Clostridia</taxon>
        <taxon>Eubacteriales</taxon>
        <taxon>Clostridiaceae</taxon>
        <taxon>Clostridium</taxon>
    </lineage>
</organism>
<reference evidence="2 3" key="1">
    <citation type="submission" date="2019-02" db="EMBL/GenBank/DDBJ databases">
        <title>Genome sequencing of Clostridium botulinum clinical isolates.</title>
        <authorList>
            <person name="Brunt J."/>
            <person name="Van Vliet A.H.M."/>
            <person name="Stringer S.C."/>
            <person name="Grant K.A."/>
            <person name="Carter A.C."/>
            <person name="Peck M.W."/>
        </authorList>
    </citation>
    <scope>NUCLEOTIDE SEQUENCE [LARGE SCALE GENOMIC DNA]</scope>
    <source>
        <strain evidence="2 3">H113700579</strain>
    </source>
</reference>
<dbReference type="Pfam" id="PF24032">
    <property type="entry name" value="YQBQ"/>
    <property type="match status" value="1"/>
</dbReference>
<name>A0A6M0SPW9_CLOBO</name>
<sequence>MYYQLLADGVNLLYKSNKITWSAESNTNGATLSFESYHSLRMGQIVNFFIDGYECFRGVIVKCNESKLKYTYTCFDYAFYLKNEVVVQFNKVDITSALSSLLLEHDIKHAIVNIPTKIDKFYAGESIINIIDDMIDMAMNDQGLYYFRELRGNMLYLELNTEKYINPS</sequence>
<gene>
    <name evidence="2" type="ORF">EXM65_12470</name>
</gene>
<evidence type="ECO:0000313" key="2">
    <source>
        <dbReference type="EMBL" id="NFA43362.1"/>
    </source>
</evidence>
<dbReference type="EMBL" id="SGKU01000037">
    <property type="protein sequence ID" value="NFA43362.1"/>
    <property type="molecule type" value="Genomic_DNA"/>
</dbReference>
<accession>A0A6M0SPW9</accession>
<evidence type="ECO:0000313" key="3">
    <source>
        <dbReference type="Proteomes" id="UP000472355"/>
    </source>
</evidence>
<proteinExistence type="predicted"/>
<protein>
    <recommendedName>
        <fullName evidence="1">YqbQ/XkdQ domain-containing protein</fullName>
    </recommendedName>
</protein>
<feature type="domain" description="YqbQ/XkdQ" evidence="1">
    <location>
        <begin position="19"/>
        <end position="159"/>
    </location>
</feature>
<feature type="non-terminal residue" evidence="2">
    <location>
        <position position="168"/>
    </location>
</feature>
<comment type="caution">
    <text evidence="2">The sequence shown here is derived from an EMBL/GenBank/DDBJ whole genome shotgun (WGS) entry which is preliminary data.</text>
</comment>
<evidence type="ECO:0000259" key="1">
    <source>
        <dbReference type="Pfam" id="PF24032"/>
    </source>
</evidence>